<evidence type="ECO:0000313" key="2">
    <source>
        <dbReference type="Proteomes" id="UP000027138"/>
    </source>
</evidence>
<name>A0A067L4K3_JATCU</name>
<sequence>MSQISEIPASAYTPEVEILGALPDIPTFDGEPVPVSRNPLTPRTRPLQLLPLPGSEFLVRYETSQMRAFRSESRHAGRSCVAQLFFMNSRVTQLFLCEQLRDATVRGARNPSLP</sequence>
<evidence type="ECO:0000313" key="1">
    <source>
        <dbReference type="EMBL" id="KDP39430.1"/>
    </source>
</evidence>
<dbReference type="EMBL" id="KK914352">
    <property type="protein sequence ID" value="KDP39430.1"/>
    <property type="molecule type" value="Genomic_DNA"/>
</dbReference>
<gene>
    <name evidence="1" type="ORF">JCGZ_03712</name>
</gene>
<dbReference type="AlphaFoldDB" id="A0A067L4K3"/>
<keyword evidence="2" id="KW-1185">Reference proteome</keyword>
<protein>
    <submittedName>
        <fullName evidence="1">Uncharacterized protein</fullName>
    </submittedName>
</protein>
<reference evidence="1 2" key="1">
    <citation type="journal article" date="2014" name="PLoS ONE">
        <title>Global Analysis of Gene Expression Profiles in Physic Nut (Jatropha curcas L.) Seedlings Exposed to Salt Stress.</title>
        <authorList>
            <person name="Zhang L."/>
            <person name="Zhang C."/>
            <person name="Wu P."/>
            <person name="Chen Y."/>
            <person name="Li M."/>
            <person name="Jiang H."/>
            <person name="Wu G."/>
        </authorList>
    </citation>
    <scope>NUCLEOTIDE SEQUENCE [LARGE SCALE GENOMIC DNA]</scope>
    <source>
        <strain evidence="2">cv. GZQX0401</strain>
        <tissue evidence="1">Young leaves</tissue>
    </source>
</reference>
<organism evidence="1 2">
    <name type="scientific">Jatropha curcas</name>
    <name type="common">Barbados nut</name>
    <dbReference type="NCBI Taxonomy" id="180498"/>
    <lineage>
        <taxon>Eukaryota</taxon>
        <taxon>Viridiplantae</taxon>
        <taxon>Streptophyta</taxon>
        <taxon>Embryophyta</taxon>
        <taxon>Tracheophyta</taxon>
        <taxon>Spermatophyta</taxon>
        <taxon>Magnoliopsida</taxon>
        <taxon>eudicotyledons</taxon>
        <taxon>Gunneridae</taxon>
        <taxon>Pentapetalae</taxon>
        <taxon>rosids</taxon>
        <taxon>fabids</taxon>
        <taxon>Malpighiales</taxon>
        <taxon>Euphorbiaceae</taxon>
        <taxon>Crotonoideae</taxon>
        <taxon>Jatropheae</taxon>
        <taxon>Jatropha</taxon>
    </lineage>
</organism>
<accession>A0A067L4K3</accession>
<proteinExistence type="predicted"/>
<dbReference type="Proteomes" id="UP000027138">
    <property type="component" value="Unassembled WGS sequence"/>
</dbReference>